<dbReference type="EMBL" id="JAAWWP010000017">
    <property type="protein sequence ID" value="NKI44223.1"/>
    <property type="molecule type" value="Genomic_DNA"/>
</dbReference>
<protein>
    <submittedName>
        <fullName evidence="8">MFS transporter</fullName>
    </submittedName>
</protein>
<evidence type="ECO:0000259" key="7">
    <source>
        <dbReference type="PROSITE" id="PS50850"/>
    </source>
</evidence>
<evidence type="ECO:0000256" key="3">
    <source>
        <dbReference type="ARBA" id="ARBA00022692"/>
    </source>
</evidence>
<evidence type="ECO:0000256" key="4">
    <source>
        <dbReference type="ARBA" id="ARBA00022989"/>
    </source>
</evidence>
<keyword evidence="2" id="KW-0813">Transport</keyword>
<dbReference type="PROSITE" id="PS50850">
    <property type="entry name" value="MFS"/>
    <property type="match status" value="1"/>
</dbReference>
<feature type="transmembrane region" description="Helical" evidence="6">
    <location>
        <begin position="276"/>
        <end position="296"/>
    </location>
</feature>
<feature type="transmembrane region" description="Helical" evidence="6">
    <location>
        <begin position="83"/>
        <end position="103"/>
    </location>
</feature>
<dbReference type="Gene3D" id="1.20.1250.20">
    <property type="entry name" value="MFS general substrate transporter like domains"/>
    <property type="match status" value="2"/>
</dbReference>
<evidence type="ECO:0000313" key="8">
    <source>
        <dbReference type="EMBL" id="NKI44223.1"/>
    </source>
</evidence>
<keyword evidence="9" id="KW-1185">Reference proteome</keyword>
<evidence type="ECO:0000256" key="2">
    <source>
        <dbReference type="ARBA" id="ARBA00022448"/>
    </source>
</evidence>
<dbReference type="Proteomes" id="UP000772196">
    <property type="component" value="Unassembled WGS sequence"/>
</dbReference>
<dbReference type="Pfam" id="PF07690">
    <property type="entry name" value="MFS_1"/>
    <property type="match status" value="1"/>
</dbReference>
<reference evidence="8 9" key="1">
    <citation type="submission" date="2020-04" db="EMBL/GenBank/DDBJ databases">
        <title>Phylogenetic Diversity and Antibacterial Activity against Ralstonia solanacearum of Endophytic Actinomycete Isolated from Moss.</title>
        <authorList>
            <person name="Zhuang X."/>
        </authorList>
    </citation>
    <scope>NUCLEOTIDE SEQUENCE [LARGE SCALE GENOMIC DNA]</scope>
    <source>
        <strain evidence="8 9">LD120</strain>
    </source>
</reference>
<feature type="transmembrane region" description="Helical" evidence="6">
    <location>
        <begin position="207"/>
        <end position="229"/>
    </location>
</feature>
<evidence type="ECO:0000256" key="5">
    <source>
        <dbReference type="ARBA" id="ARBA00023136"/>
    </source>
</evidence>
<keyword evidence="4 6" id="KW-1133">Transmembrane helix</keyword>
<feature type="domain" description="Major facilitator superfamily (MFS) profile" evidence="7">
    <location>
        <begin position="49"/>
        <end position="457"/>
    </location>
</feature>
<feature type="transmembrane region" description="Helical" evidence="6">
    <location>
        <begin position="141"/>
        <end position="164"/>
    </location>
</feature>
<comment type="caution">
    <text evidence="8">The sequence shown here is derived from an EMBL/GenBank/DDBJ whole genome shotgun (WGS) entry which is preliminary data.</text>
</comment>
<name>A0ABX1H846_9ACTN</name>
<feature type="transmembrane region" description="Helical" evidence="6">
    <location>
        <begin position="45"/>
        <end position="63"/>
    </location>
</feature>
<feature type="transmembrane region" description="Helical" evidence="6">
    <location>
        <begin position="115"/>
        <end position="135"/>
    </location>
</feature>
<evidence type="ECO:0000256" key="6">
    <source>
        <dbReference type="SAM" id="Phobius"/>
    </source>
</evidence>
<dbReference type="SUPFAM" id="SSF103473">
    <property type="entry name" value="MFS general substrate transporter"/>
    <property type="match status" value="1"/>
</dbReference>
<feature type="transmembrane region" description="Helical" evidence="6">
    <location>
        <begin position="171"/>
        <end position="195"/>
    </location>
</feature>
<feature type="transmembrane region" description="Helical" evidence="6">
    <location>
        <begin position="341"/>
        <end position="362"/>
    </location>
</feature>
<dbReference type="PANTHER" id="PTHR43791:SF36">
    <property type="entry name" value="TRANSPORTER, PUTATIVE (AFU_ORTHOLOGUE AFUA_6G08340)-RELATED"/>
    <property type="match status" value="1"/>
</dbReference>
<accession>A0ABX1H846</accession>
<comment type="subcellular location">
    <subcellularLocation>
        <location evidence="1">Cell membrane</location>
        <topology evidence="1">Multi-pass membrane protein</topology>
    </subcellularLocation>
</comment>
<feature type="transmembrane region" description="Helical" evidence="6">
    <location>
        <begin position="400"/>
        <end position="421"/>
    </location>
</feature>
<dbReference type="InterPro" id="IPR020846">
    <property type="entry name" value="MFS_dom"/>
</dbReference>
<dbReference type="CDD" id="cd17319">
    <property type="entry name" value="MFS_ExuT_GudP_like"/>
    <property type="match status" value="1"/>
</dbReference>
<feature type="transmembrane region" description="Helical" evidence="6">
    <location>
        <begin position="433"/>
        <end position="454"/>
    </location>
</feature>
<organism evidence="8 9">
    <name type="scientific">Streptomyces physcomitrii</name>
    <dbReference type="NCBI Taxonomy" id="2724184"/>
    <lineage>
        <taxon>Bacteria</taxon>
        <taxon>Bacillati</taxon>
        <taxon>Actinomycetota</taxon>
        <taxon>Actinomycetes</taxon>
        <taxon>Kitasatosporales</taxon>
        <taxon>Streptomycetaceae</taxon>
        <taxon>Streptomyces</taxon>
    </lineage>
</organism>
<proteinExistence type="predicted"/>
<dbReference type="InterPro" id="IPR036259">
    <property type="entry name" value="MFS_trans_sf"/>
</dbReference>
<keyword evidence="3 6" id="KW-0812">Transmembrane</keyword>
<gene>
    <name evidence="8" type="ORF">HFV08_23840</name>
</gene>
<feature type="transmembrane region" description="Helical" evidence="6">
    <location>
        <begin position="368"/>
        <end position="388"/>
    </location>
</feature>
<sequence length="479" mass="50113">MHTLRIRAARSGTYGQPGGPGAAVFDHATRPAADQGIPEQAIRKVRRRVLPVIVLLYFIAYLDRNNVGFARAGLEEDLGLSDAAYGLGAGIFFIGYVLMEVPSNAGMYRYGARRWIARILVSWGIMAVAMAFVRGEASFHVIRFLLGAAEAGFFPAVLFYFTLWFPVAQRVAALGVFVLAQPVANALGAPFSGLLLNLDGALGLQGWQWVFLVEGAPAVLLGLLAPLLLTDRPAEARWLSGPEREWLTRTIDAEAAATPAAGRAGFLAGLKDRRSLVYGALNFGMVCGIYGLGLWLPTIVDAIGGYSSTQLGLITMIPYAVSVPCVYYWSRRADRTGRRAWHASVSLVLAAVGLVGAAFLLAVSPVAALASLSLAAIGIYAAVAPFLAMPSAALSGAAAAAGLGLVNALGNVGGFVAPYAVGLIKSGTGDLRIALVALAACLAVTGLLVHRFAASRPESTAAPRIPAADRPATRTAVGR</sequence>
<keyword evidence="5 6" id="KW-0472">Membrane</keyword>
<feature type="transmembrane region" description="Helical" evidence="6">
    <location>
        <begin position="308"/>
        <end position="329"/>
    </location>
</feature>
<evidence type="ECO:0000313" key="9">
    <source>
        <dbReference type="Proteomes" id="UP000772196"/>
    </source>
</evidence>
<evidence type="ECO:0000256" key="1">
    <source>
        <dbReference type="ARBA" id="ARBA00004651"/>
    </source>
</evidence>
<dbReference type="InterPro" id="IPR011701">
    <property type="entry name" value="MFS"/>
</dbReference>
<dbReference type="PANTHER" id="PTHR43791">
    <property type="entry name" value="PERMEASE-RELATED"/>
    <property type="match status" value="1"/>
</dbReference>